<keyword evidence="8" id="KW-0547">Nucleotide-binding</keyword>
<keyword evidence="6" id="KW-0381">Hypersensitive response</keyword>
<dbReference type="GO" id="GO:0005524">
    <property type="term" value="F:ATP binding"/>
    <property type="evidence" value="ECO:0007669"/>
    <property type="project" value="UniProtKB-KW"/>
</dbReference>
<dbReference type="PRINTS" id="PR00364">
    <property type="entry name" value="DISEASERSIST"/>
</dbReference>
<dbReference type="GO" id="GO:0005737">
    <property type="term" value="C:cytoplasm"/>
    <property type="evidence" value="ECO:0007669"/>
    <property type="project" value="UniProtKB-SubCell"/>
</dbReference>
<dbReference type="InterPro" id="IPR042197">
    <property type="entry name" value="Apaf_helical"/>
</dbReference>
<proteinExistence type="inferred from homology"/>
<dbReference type="InterPro" id="IPR002182">
    <property type="entry name" value="NB-ARC"/>
</dbReference>
<evidence type="ECO:0000256" key="10">
    <source>
        <dbReference type="ARBA" id="ARBA00022840"/>
    </source>
</evidence>
<dbReference type="EMBL" id="SDAM02000102">
    <property type="protein sequence ID" value="KAH6829953.1"/>
    <property type="molecule type" value="Genomic_DNA"/>
</dbReference>
<dbReference type="GO" id="GO:0009626">
    <property type="term" value="P:plant-type hypersensitive response"/>
    <property type="evidence" value="ECO:0007669"/>
    <property type="project" value="UniProtKB-KW"/>
</dbReference>
<evidence type="ECO:0000256" key="8">
    <source>
        <dbReference type="ARBA" id="ARBA00022741"/>
    </source>
</evidence>
<keyword evidence="7" id="KW-0677">Repeat</keyword>
<keyword evidence="4" id="KW-0963">Cytoplasm</keyword>
<accession>A0AAD4JB79</accession>
<protein>
    <recommendedName>
        <fullName evidence="16">NB-ARC domain-containing protein</fullName>
    </recommendedName>
</protein>
<evidence type="ECO:0000256" key="4">
    <source>
        <dbReference type="ARBA" id="ARBA00022490"/>
    </source>
</evidence>
<evidence type="ECO:0000256" key="2">
    <source>
        <dbReference type="ARBA" id="ARBA00004496"/>
    </source>
</evidence>
<comment type="function">
    <text evidence="1">Confers resistance to late blight (Phytophthora infestans) races carrying the avirulence gene Avr1. Resistance proteins guard the plant against pathogens that contain an appropriate avirulence protein via an indirect interaction with this avirulence protein. That triggers a defense system including the hypersensitive response, which restricts the pathogen growth.</text>
</comment>
<dbReference type="AlphaFoldDB" id="A0AAD4JB79"/>
<keyword evidence="15" id="KW-1185">Reference proteome</keyword>
<comment type="subcellular location">
    <subcellularLocation>
        <location evidence="2">Cytoplasm</location>
    </subcellularLocation>
</comment>
<name>A0AAD4JB79_PERFH</name>
<feature type="domain" description="Disease resistance protein winged helix" evidence="12">
    <location>
        <begin position="373"/>
        <end position="438"/>
    </location>
</feature>
<keyword evidence="9" id="KW-0611">Plant defense</keyword>
<evidence type="ECO:0000259" key="13">
    <source>
        <dbReference type="Pfam" id="PF23598"/>
    </source>
</evidence>
<reference evidence="14 15" key="1">
    <citation type="journal article" date="2021" name="Nat. Commun.">
        <title>Incipient diploidization of the medicinal plant Perilla within 10,000 years.</title>
        <authorList>
            <person name="Zhang Y."/>
            <person name="Shen Q."/>
            <person name="Leng L."/>
            <person name="Zhang D."/>
            <person name="Chen S."/>
            <person name="Shi Y."/>
            <person name="Ning Z."/>
            <person name="Chen S."/>
        </authorList>
    </citation>
    <scope>NUCLEOTIDE SEQUENCE [LARGE SCALE GENOMIC DNA]</scope>
    <source>
        <strain evidence="15">cv. PC099</strain>
    </source>
</reference>
<organism evidence="14 15">
    <name type="scientific">Perilla frutescens var. hirtella</name>
    <name type="common">Perilla citriodora</name>
    <name type="synonym">Perilla setoyensis</name>
    <dbReference type="NCBI Taxonomy" id="608512"/>
    <lineage>
        <taxon>Eukaryota</taxon>
        <taxon>Viridiplantae</taxon>
        <taxon>Streptophyta</taxon>
        <taxon>Embryophyta</taxon>
        <taxon>Tracheophyta</taxon>
        <taxon>Spermatophyta</taxon>
        <taxon>Magnoliopsida</taxon>
        <taxon>eudicotyledons</taxon>
        <taxon>Gunneridae</taxon>
        <taxon>Pentapetalae</taxon>
        <taxon>asterids</taxon>
        <taxon>lamiids</taxon>
        <taxon>Lamiales</taxon>
        <taxon>Lamiaceae</taxon>
        <taxon>Nepetoideae</taxon>
        <taxon>Elsholtzieae</taxon>
        <taxon>Perilla</taxon>
    </lineage>
</organism>
<dbReference type="InterPro" id="IPR036388">
    <property type="entry name" value="WH-like_DNA-bd_sf"/>
</dbReference>
<evidence type="ECO:0000256" key="6">
    <source>
        <dbReference type="ARBA" id="ARBA00022667"/>
    </source>
</evidence>
<evidence type="ECO:0000259" key="12">
    <source>
        <dbReference type="Pfam" id="PF23559"/>
    </source>
</evidence>
<evidence type="ECO:0008006" key="16">
    <source>
        <dbReference type="Google" id="ProtNLM"/>
    </source>
</evidence>
<keyword evidence="5" id="KW-0433">Leucine-rich repeat</keyword>
<dbReference type="InterPro" id="IPR027417">
    <property type="entry name" value="P-loop_NTPase"/>
</dbReference>
<dbReference type="InterPro" id="IPR032675">
    <property type="entry name" value="LRR_dom_sf"/>
</dbReference>
<evidence type="ECO:0000256" key="9">
    <source>
        <dbReference type="ARBA" id="ARBA00022821"/>
    </source>
</evidence>
<dbReference type="InterPro" id="IPR044974">
    <property type="entry name" value="Disease_R_plants"/>
</dbReference>
<dbReference type="SUPFAM" id="SSF52540">
    <property type="entry name" value="P-loop containing nucleoside triphosphate hydrolases"/>
    <property type="match status" value="1"/>
</dbReference>
<evidence type="ECO:0000256" key="1">
    <source>
        <dbReference type="ARBA" id="ARBA00002074"/>
    </source>
</evidence>
<evidence type="ECO:0000256" key="5">
    <source>
        <dbReference type="ARBA" id="ARBA00022614"/>
    </source>
</evidence>
<dbReference type="Gene3D" id="1.10.8.430">
    <property type="entry name" value="Helical domain of apoptotic protease-activating factors"/>
    <property type="match status" value="1"/>
</dbReference>
<dbReference type="Proteomes" id="UP001190926">
    <property type="component" value="Unassembled WGS sequence"/>
</dbReference>
<dbReference type="PANTHER" id="PTHR23155:SF1152">
    <property type="entry name" value="AAA+ ATPASE DOMAIN-CONTAINING PROTEIN"/>
    <property type="match status" value="1"/>
</dbReference>
<dbReference type="Pfam" id="PF23559">
    <property type="entry name" value="WHD_DRP"/>
    <property type="match status" value="1"/>
</dbReference>
<evidence type="ECO:0000313" key="15">
    <source>
        <dbReference type="Proteomes" id="UP001190926"/>
    </source>
</evidence>
<feature type="domain" description="Disease resistance R13L4/SHOC-2-like LRR" evidence="13">
    <location>
        <begin position="544"/>
        <end position="790"/>
    </location>
</feature>
<sequence length="845" mass="96937">MDQIQIHPSLSTSFDNYQNQSLHEKLHFLLDFVENHSASVIHEKADFHLDSVTNYSDADRTEAEDLKVLEEMDSIKEKIIKVKEGTGFINHSTPPPSSSPPLAAAASKTTAMVGFDGYVDQLLDQLTGHDSRRLILPIVGMGGIGKTTLATNVYQNSNIMRQFNVRIWVTVSQEFSPRKIYLQALSCLGRSTSDTETSNDQQLSDKLYKLLYNRRYLVVLDDVWSIEAWDKINFFFPENNNKSRIVVTTRESKLVGYFGSSALSVDFLNEKNSWELFCVKTFAQEGCPPELEQVGKKIVDKCRGLPLAIIVIGGLLGKSPRSQEYWEKIANEKNLTFDSGEGNESLSMLYLSYKHLPIWLKSCFLYLGLCSAYYVDVSELIKLWVAEGFIKPKINQSLEEVAESYVEDLVARNLLLLRFSRRNRKLGSCGVHDLVRDMCVRVAEKENVFCVQRVRDGKRHVIVDENRTWFYPKDMLSIDRPIRSRHGRRGAAATAAQPLRVMVRDMRRLDYSFPEVNVRLLYHEPDEDDEYKDFDPRDYWMASYELPSSISLLWSLQTLIVQEISDVEAPSEIWKMTQLRHIEMSSICVPDPPTNDVDVVVLRNLQTFKTVENLIFSEDVCKRIPNVKELGICYYLNGNGEASSRYHMHDVGRLNKLESLEYSCNGWENLGDDHLLWKLKLPSSLKELSLHNCKLEWSDMMMIGLLPHLELLLLRKLVVGEEWDFGEGEFVSLKHLRIDGCDDLTYFIAESSNFPVLETFSLESLPKMEEIPLGIGEIPTLERMEVCGCNESTTISAVEILEEQESLANQRLQLKLKFRDETEAEMWRGKIQELGITCQNLMINW</sequence>
<dbReference type="SUPFAM" id="SSF52058">
    <property type="entry name" value="L domain-like"/>
    <property type="match status" value="1"/>
</dbReference>
<dbReference type="Gene3D" id="3.80.10.10">
    <property type="entry name" value="Ribonuclease Inhibitor"/>
    <property type="match status" value="1"/>
</dbReference>
<dbReference type="GO" id="GO:0043531">
    <property type="term" value="F:ADP binding"/>
    <property type="evidence" value="ECO:0007669"/>
    <property type="project" value="InterPro"/>
</dbReference>
<dbReference type="Gene3D" id="1.10.10.10">
    <property type="entry name" value="Winged helix-like DNA-binding domain superfamily/Winged helix DNA-binding domain"/>
    <property type="match status" value="1"/>
</dbReference>
<evidence type="ECO:0000256" key="7">
    <source>
        <dbReference type="ARBA" id="ARBA00022737"/>
    </source>
</evidence>
<dbReference type="GO" id="GO:0051607">
    <property type="term" value="P:defense response to virus"/>
    <property type="evidence" value="ECO:0007669"/>
    <property type="project" value="UniProtKB-ARBA"/>
</dbReference>
<feature type="domain" description="NB-ARC" evidence="11">
    <location>
        <begin position="118"/>
        <end position="285"/>
    </location>
</feature>
<dbReference type="Pfam" id="PF00931">
    <property type="entry name" value="NB-ARC"/>
    <property type="match status" value="1"/>
</dbReference>
<comment type="similarity">
    <text evidence="3">Belongs to the disease resistance NB-LRR family.</text>
</comment>
<dbReference type="FunFam" id="3.40.50.300:FF:001091">
    <property type="entry name" value="Probable disease resistance protein At1g61300"/>
    <property type="match status" value="1"/>
</dbReference>
<keyword evidence="10" id="KW-0067">ATP-binding</keyword>
<dbReference type="PANTHER" id="PTHR23155">
    <property type="entry name" value="DISEASE RESISTANCE PROTEIN RP"/>
    <property type="match status" value="1"/>
</dbReference>
<dbReference type="InterPro" id="IPR058922">
    <property type="entry name" value="WHD_DRP"/>
</dbReference>
<evidence type="ECO:0000313" key="14">
    <source>
        <dbReference type="EMBL" id="KAH6829953.1"/>
    </source>
</evidence>
<evidence type="ECO:0000256" key="3">
    <source>
        <dbReference type="ARBA" id="ARBA00008894"/>
    </source>
</evidence>
<evidence type="ECO:0000259" key="11">
    <source>
        <dbReference type="Pfam" id="PF00931"/>
    </source>
</evidence>
<gene>
    <name evidence="14" type="ORF">C2S53_010672</name>
</gene>
<dbReference type="Gene3D" id="3.40.50.300">
    <property type="entry name" value="P-loop containing nucleotide triphosphate hydrolases"/>
    <property type="match status" value="1"/>
</dbReference>
<comment type="caution">
    <text evidence="14">The sequence shown here is derived from an EMBL/GenBank/DDBJ whole genome shotgun (WGS) entry which is preliminary data.</text>
</comment>
<dbReference type="InterPro" id="IPR055414">
    <property type="entry name" value="LRR_R13L4/SHOC2-like"/>
</dbReference>
<dbReference type="Pfam" id="PF23598">
    <property type="entry name" value="LRR_14"/>
    <property type="match status" value="1"/>
</dbReference>
<dbReference type="FunFam" id="1.10.10.10:FF:000322">
    <property type="entry name" value="Probable disease resistance protein At1g63360"/>
    <property type="match status" value="1"/>
</dbReference>